<comment type="caution">
    <text evidence="5">The sequence shown here is derived from an EMBL/GenBank/DDBJ whole genome shotgun (WGS) entry which is preliminary data.</text>
</comment>
<dbReference type="InterPro" id="IPR057326">
    <property type="entry name" value="KR_dom"/>
</dbReference>
<evidence type="ECO:0000256" key="3">
    <source>
        <dbReference type="RuleBase" id="RU000363"/>
    </source>
</evidence>
<dbReference type="PANTHER" id="PTHR44196:SF1">
    <property type="entry name" value="DEHYDROGENASE_REDUCTASE SDR FAMILY MEMBER 7B"/>
    <property type="match status" value="1"/>
</dbReference>
<organism evidence="5 6">
    <name type="scientific">Aquibium pacificus</name>
    <dbReference type="NCBI Taxonomy" id="3153579"/>
    <lineage>
        <taxon>Bacteria</taxon>
        <taxon>Pseudomonadati</taxon>
        <taxon>Pseudomonadota</taxon>
        <taxon>Alphaproteobacteria</taxon>
        <taxon>Hyphomicrobiales</taxon>
        <taxon>Phyllobacteriaceae</taxon>
        <taxon>Aquibium</taxon>
    </lineage>
</organism>
<dbReference type="Gene3D" id="3.40.50.720">
    <property type="entry name" value="NAD(P)-binding Rossmann-like Domain"/>
    <property type="match status" value="1"/>
</dbReference>
<dbReference type="SUPFAM" id="SSF51735">
    <property type="entry name" value="NAD(P)-binding Rossmann-fold domains"/>
    <property type="match status" value="1"/>
</dbReference>
<evidence type="ECO:0000313" key="6">
    <source>
        <dbReference type="Proteomes" id="UP001556692"/>
    </source>
</evidence>
<dbReference type="PROSITE" id="PS00061">
    <property type="entry name" value="ADH_SHORT"/>
    <property type="match status" value="1"/>
</dbReference>
<feature type="domain" description="Ketoreductase" evidence="4">
    <location>
        <begin position="7"/>
        <end position="194"/>
    </location>
</feature>
<evidence type="ECO:0000259" key="4">
    <source>
        <dbReference type="SMART" id="SM00822"/>
    </source>
</evidence>
<keyword evidence="6" id="KW-1185">Reference proteome</keyword>
<sequence length="276" mass="29654">MKELAGKVAVVTGAGSGIGRSIAHALAKAKVNVVVADIRSDAAREVCAEVEALGAEAIAVEVNVADHGSVQAMADSAYSRFRHVDILVNNAGVSWRPLRPVSDATLSDWKFMIDVNLWGVINGLDVFLPRMSKQQGEKHVVNTSSLAGLWPVKGHTPYSATKAAVTAISEGLASDLAEEGFGVTILHPAMVRTNVVANSEAMRSDVDKGEGRTFRSMVDERMEKLAAAYIDAEAVGEMVRDAIERNQLYLHTHPIEAQDIRSRTELIYGADTYGRA</sequence>
<evidence type="ECO:0000313" key="5">
    <source>
        <dbReference type="EMBL" id="MEX0407485.1"/>
    </source>
</evidence>
<keyword evidence="2" id="KW-0560">Oxidoreductase</keyword>
<dbReference type="InterPro" id="IPR036291">
    <property type="entry name" value="NAD(P)-bd_dom_sf"/>
</dbReference>
<proteinExistence type="inferred from homology"/>
<dbReference type="EMBL" id="JBDPGJ010000004">
    <property type="protein sequence ID" value="MEX0407485.1"/>
    <property type="molecule type" value="Genomic_DNA"/>
</dbReference>
<protein>
    <submittedName>
        <fullName evidence="5">SDR family NAD(P)-dependent oxidoreductase</fullName>
    </submittedName>
</protein>
<evidence type="ECO:0000256" key="1">
    <source>
        <dbReference type="ARBA" id="ARBA00006484"/>
    </source>
</evidence>
<dbReference type="CDD" id="cd05233">
    <property type="entry name" value="SDR_c"/>
    <property type="match status" value="1"/>
</dbReference>
<comment type="similarity">
    <text evidence="1 3">Belongs to the short-chain dehydrogenases/reductases (SDR) family.</text>
</comment>
<evidence type="ECO:0000256" key="2">
    <source>
        <dbReference type="ARBA" id="ARBA00023002"/>
    </source>
</evidence>
<dbReference type="Pfam" id="PF00106">
    <property type="entry name" value="adh_short"/>
    <property type="match status" value="1"/>
</dbReference>
<reference evidence="5 6" key="1">
    <citation type="submission" date="2024-05" db="EMBL/GenBank/DDBJ databases">
        <authorList>
            <person name="Jiang F."/>
        </authorList>
    </citation>
    <scope>NUCLEOTIDE SEQUENCE [LARGE SCALE GENOMIC DNA]</scope>
    <source>
        <strain evidence="5 6">LZ166</strain>
    </source>
</reference>
<name>A0ABV3SMB6_9HYPH</name>
<dbReference type="PRINTS" id="PR00080">
    <property type="entry name" value="SDRFAMILY"/>
</dbReference>
<gene>
    <name evidence="5" type="ORF">ABGN05_17635</name>
</gene>
<dbReference type="PANTHER" id="PTHR44196">
    <property type="entry name" value="DEHYDROGENASE/REDUCTASE SDR FAMILY MEMBER 7B"/>
    <property type="match status" value="1"/>
</dbReference>
<dbReference type="PRINTS" id="PR00081">
    <property type="entry name" value="GDHRDH"/>
</dbReference>
<dbReference type="RefSeq" id="WP_367955364.1">
    <property type="nucleotide sequence ID" value="NZ_JBDPGJ010000004.1"/>
</dbReference>
<accession>A0ABV3SMB6</accession>
<dbReference type="Proteomes" id="UP001556692">
    <property type="component" value="Unassembled WGS sequence"/>
</dbReference>
<dbReference type="SMART" id="SM00822">
    <property type="entry name" value="PKS_KR"/>
    <property type="match status" value="1"/>
</dbReference>
<dbReference type="InterPro" id="IPR002347">
    <property type="entry name" value="SDR_fam"/>
</dbReference>
<dbReference type="InterPro" id="IPR020904">
    <property type="entry name" value="Sc_DH/Rdtase_CS"/>
</dbReference>